<accession>A0A0V8JQ14</accession>
<dbReference type="GO" id="GO:0005737">
    <property type="term" value="C:cytoplasm"/>
    <property type="evidence" value="ECO:0007669"/>
    <property type="project" value="UniProtKB-SubCell"/>
</dbReference>
<protein>
    <recommendedName>
        <fullName evidence="4">Protein SprT-like</fullName>
    </recommendedName>
</protein>
<dbReference type="InterPro" id="IPR023524">
    <property type="entry name" value="Uncharacterised_SprT-like"/>
</dbReference>
<dbReference type="Proteomes" id="UP000053681">
    <property type="component" value="Unassembled WGS sequence"/>
</dbReference>
<evidence type="ECO:0000313" key="6">
    <source>
        <dbReference type="EMBL" id="KSU89135.1"/>
    </source>
</evidence>
<evidence type="ECO:0000256" key="3">
    <source>
        <dbReference type="ARBA" id="ARBA00022833"/>
    </source>
</evidence>
<comment type="cofactor">
    <cofactor evidence="4">
        <name>Zn(2+)</name>
        <dbReference type="ChEBI" id="CHEBI:29105"/>
    </cofactor>
    <text evidence="4">Binds 1 zinc ion.</text>
</comment>
<evidence type="ECO:0000256" key="1">
    <source>
        <dbReference type="ARBA" id="ARBA00022490"/>
    </source>
</evidence>
<comment type="similarity">
    <text evidence="4">Belongs to the SprT family.</text>
</comment>
<name>A0A0V8JQ14_9BACI</name>
<dbReference type="NCBIfam" id="NF003339">
    <property type="entry name" value="PRK04351.1"/>
    <property type="match status" value="1"/>
</dbReference>
<feature type="active site" evidence="4">
    <location>
        <position position="68"/>
    </location>
</feature>
<sequence>MENNELQQLVEEISMKFFHKPFLHKAYFNRRLRATGGRYLVHNSNIEINYGHYEEHGQEEVINIIKHELCHYHLHLEGKGYGHRDRDFRQLMKEVGAPRFCKPLAKNIAKKQNSPVHLYQCTGCKIKYTRKRKIHLQKYLCGYCGGMLKKLE</sequence>
<evidence type="ECO:0000256" key="2">
    <source>
        <dbReference type="ARBA" id="ARBA00022723"/>
    </source>
</evidence>
<keyword evidence="7" id="KW-1185">Reference proteome</keyword>
<evidence type="ECO:0000259" key="5">
    <source>
        <dbReference type="SMART" id="SM00731"/>
    </source>
</evidence>
<dbReference type="AlphaFoldDB" id="A0A0V8JQ14"/>
<proteinExistence type="inferred from homology"/>
<evidence type="ECO:0000256" key="4">
    <source>
        <dbReference type="HAMAP-Rule" id="MF_00745"/>
    </source>
</evidence>
<comment type="subcellular location">
    <subcellularLocation>
        <location evidence="4">Cytoplasm</location>
    </subcellularLocation>
</comment>
<dbReference type="Pfam" id="PF10263">
    <property type="entry name" value="SprT-like"/>
    <property type="match status" value="1"/>
</dbReference>
<dbReference type="GeneID" id="93684749"/>
<dbReference type="GO" id="GO:0006950">
    <property type="term" value="P:response to stress"/>
    <property type="evidence" value="ECO:0007669"/>
    <property type="project" value="UniProtKB-ARBA"/>
</dbReference>
<feature type="binding site" evidence="4">
    <location>
        <position position="71"/>
    </location>
    <ligand>
        <name>Zn(2+)</name>
        <dbReference type="ChEBI" id="CHEBI:29105"/>
    </ligand>
</feature>
<dbReference type="EMBL" id="LNQP01000010">
    <property type="protein sequence ID" value="KSU89135.1"/>
    <property type="molecule type" value="Genomic_DNA"/>
</dbReference>
<dbReference type="InterPro" id="IPR035240">
    <property type="entry name" value="SprT_Zn_ribbon"/>
</dbReference>
<organism evidence="6 7">
    <name type="scientific">Priestia veravalensis</name>
    <dbReference type="NCBI Taxonomy" id="1414648"/>
    <lineage>
        <taxon>Bacteria</taxon>
        <taxon>Bacillati</taxon>
        <taxon>Bacillota</taxon>
        <taxon>Bacilli</taxon>
        <taxon>Bacillales</taxon>
        <taxon>Bacillaceae</taxon>
        <taxon>Priestia</taxon>
    </lineage>
</organism>
<keyword evidence="3 4" id="KW-0862">Zinc</keyword>
<dbReference type="RefSeq" id="WP_025910616.1">
    <property type="nucleotide sequence ID" value="NZ_KQ758630.1"/>
</dbReference>
<feature type="domain" description="SprT-like" evidence="5">
    <location>
        <begin position="4"/>
        <end position="151"/>
    </location>
</feature>
<dbReference type="GO" id="GO:0008270">
    <property type="term" value="F:zinc ion binding"/>
    <property type="evidence" value="ECO:0007669"/>
    <property type="project" value="UniProtKB-UniRule"/>
</dbReference>
<feature type="binding site" evidence="4">
    <location>
        <position position="67"/>
    </location>
    <ligand>
        <name>Zn(2+)</name>
        <dbReference type="ChEBI" id="CHEBI:29105"/>
    </ligand>
</feature>
<dbReference type="InterPro" id="IPR006640">
    <property type="entry name" value="SprT-like_domain"/>
</dbReference>
<comment type="caution">
    <text evidence="6">The sequence shown here is derived from an EMBL/GenBank/DDBJ whole genome shotgun (WGS) entry which is preliminary data.</text>
</comment>
<dbReference type="Pfam" id="PF17283">
    <property type="entry name" value="Zn_ribbon_SprT"/>
    <property type="match status" value="1"/>
</dbReference>
<gene>
    <name evidence="6" type="ORF">AS180_03820</name>
</gene>
<dbReference type="HAMAP" id="MF_00745">
    <property type="entry name" value="SprT_like"/>
    <property type="match status" value="1"/>
</dbReference>
<reference evidence="6 7" key="1">
    <citation type="submission" date="2015-11" db="EMBL/GenBank/DDBJ databases">
        <title>Bacillus caseinolyticus sp nov.</title>
        <authorList>
            <person name="Dastager S.G."/>
            <person name="Mawlankar R."/>
        </authorList>
    </citation>
    <scope>NUCLEOTIDE SEQUENCE [LARGE SCALE GENOMIC DNA]</scope>
    <source>
        <strain evidence="6 7">SGD-V-76</strain>
    </source>
</reference>
<evidence type="ECO:0000313" key="7">
    <source>
        <dbReference type="Proteomes" id="UP000053681"/>
    </source>
</evidence>
<keyword evidence="2 4" id="KW-0479">Metal-binding</keyword>
<dbReference type="SMART" id="SM00731">
    <property type="entry name" value="SprT"/>
    <property type="match status" value="1"/>
</dbReference>
<keyword evidence="1 4" id="KW-0963">Cytoplasm</keyword>